<comment type="caution">
    <text evidence="2">The sequence shown here is derived from an EMBL/GenBank/DDBJ whole genome shotgun (WGS) entry which is preliminary data.</text>
</comment>
<evidence type="ECO:0000313" key="3">
    <source>
        <dbReference type="Proteomes" id="UP001457282"/>
    </source>
</evidence>
<gene>
    <name evidence="2" type="ORF">M0R45_032221</name>
</gene>
<sequence>MAAIAKMDSSAYDYIHSCYKRPAYDSAYAKYICPMSSSELWPKIADNLIKLPPCKKRTRKSKTNRIKEPDELSKNATKLPRYDHVIHCSICGVEGHKQRSCSQRGANDDEASSSNATRGGQR</sequence>
<evidence type="ECO:0000256" key="1">
    <source>
        <dbReference type="SAM" id="MobiDB-lite"/>
    </source>
</evidence>
<name>A0AAW1WGK9_RUBAR</name>
<feature type="compositionally biased region" description="Polar residues" evidence="1">
    <location>
        <begin position="112"/>
        <end position="122"/>
    </location>
</feature>
<feature type="region of interest" description="Disordered" evidence="1">
    <location>
        <begin position="98"/>
        <end position="122"/>
    </location>
</feature>
<organism evidence="2 3">
    <name type="scientific">Rubus argutus</name>
    <name type="common">Southern blackberry</name>
    <dbReference type="NCBI Taxonomy" id="59490"/>
    <lineage>
        <taxon>Eukaryota</taxon>
        <taxon>Viridiplantae</taxon>
        <taxon>Streptophyta</taxon>
        <taxon>Embryophyta</taxon>
        <taxon>Tracheophyta</taxon>
        <taxon>Spermatophyta</taxon>
        <taxon>Magnoliopsida</taxon>
        <taxon>eudicotyledons</taxon>
        <taxon>Gunneridae</taxon>
        <taxon>Pentapetalae</taxon>
        <taxon>rosids</taxon>
        <taxon>fabids</taxon>
        <taxon>Rosales</taxon>
        <taxon>Rosaceae</taxon>
        <taxon>Rosoideae</taxon>
        <taxon>Rosoideae incertae sedis</taxon>
        <taxon>Rubus</taxon>
    </lineage>
</organism>
<protein>
    <recommendedName>
        <fullName evidence="4">CCHC-type domain-containing protein</fullName>
    </recommendedName>
</protein>
<accession>A0AAW1WGK9</accession>
<dbReference type="AlphaFoldDB" id="A0AAW1WGK9"/>
<reference evidence="2 3" key="1">
    <citation type="journal article" date="2023" name="G3 (Bethesda)">
        <title>A chromosome-length genome assembly and annotation of blackberry (Rubus argutus, cv. 'Hillquist').</title>
        <authorList>
            <person name="Bruna T."/>
            <person name="Aryal R."/>
            <person name="Dudchenko O."/>
            <person name="Sargent D.J."/>
            <person name="Mead D."/>
            <person name="Buti M."/>
            <person name="Cavallini A."/>
            <person name="Hytonen T."/>
            <person name="Andres J."/>
            <person name="Pham M."/>
            <person name="Weisz D."/>
            <person name="Mascagni F."/>
            <person name="Usai G."/>
            <person name="Natali L."/>
            <person name="Bassil N."/>
            <person name="Fernandez G.E."/>
            <person name="Lomsadze A."/>
            <person name="Armour M."/>
            <person name="Olukolu B."/>
            <person name="Poorten T."/>
            <person name="Britton C."/>
            <person name="Davik J."/>
            <person name="Ashrafi H."/>
            <person name="Aiden E.L."/>
            <person name="Borodovsky M."/>
            <person name="Worthington M."/>
        </authorList>
    </citation>
    <scope>NUCLEOTIDE SEQUENCE [LARGE SCALE GENOMIC DNA]</scope>
    <source>
        <strain evidence="2">PI 553951</strain>
    </source>
</reference>
<evidence type="ECO:0008006" key="4">
    <source>
        <dbReference type="Google" id="ProtNLM"/>
    </source>
</evidence>
<dbReference type="Proteomes" id="UP001457282">
    <property type="component" value="Unassembled WGS sequence"/>
</dbReference>
<keyword evidence="3" id="KW-1185">Reference proteome</keyword>
<dbReference type="EMBL" id="JBEDUW010000006">
    <property type="protein sequence ID" value="KAK9923821.1"/>
    <property type="molecule type" value="Genomic_DNA"/>
</dbReference>
<evidence type="ECO:0000313" key="2">
    <source>
        <dbReference type="EMBL" id="KAK9923821.1"/>
    </source>
</evidence>
<proteinExistence type="predicted"/>